<dbReference type="InterPro" id="IPR000550">
    <property type="entry name" value="Hppk"/>
</dbReference>
<evidence type="ECO:0000259" key="13">
    <source>
        <dbReference type="Pfam" id="PF01288"/>
    </source>
</evidence>
<keyword evidence="6" id="KW-0547">Nucleotide-binding</keyword>
<dbReference type="PANTHER" id="PTHR43071">
    <property type="entry name" value="2-AMINO-4-HYDROXY-6-HYDROXYMETHYLDIHYDROPTERIDINE PYROPHOSPHOKINASE"/>
    <property type="match status" value="1"/>
</dbReference>
<gene>
    <name evidence="14" type="ORF">CWI70_01125</name>
</gene>
<dbReference type="GO" id="GO:0003848">
    <property type="term" value="F:2-amino-4-hydroxy-6-hydroxymethyldihydropteridine diphosphokinase activity"/>
    <property type="evidence" value="ECO:0007669"/>
    <property type="project" value="UniProtKB-EC"/>
</dbReference>
<evidence type="ECO:0000256" key="9">
    <source>
        <dbReference type="ARBA" id="ARBA00022909"/>
    </source>
</evidence>
<dbReference type="Pfam" id="PF01288">
    <property type="entry name" value="HPPK"/>
    <property type="match status" value="1"/>
</dbReference>
<dbReference type="Gene3D" id="3.30.70.560">
    <property type="entry name" value="7,8-Dihydro-6-hydroxymethylpterin-pyrophosphokinase HPPK"/>
    <property type="match status" value="1"/>
</dbReference>
<dbReference type="PANTHER" id="PTHR43071:SF1">
    <property type="entry name" value="2-AMINO-4-HYDROXY-6-HYDROXYMETHYLDIHYDROPTERIDINE PYROPHOSPHOKINASE"/>
    <property type="match status" value="1"/>
</dbReference>
<comment type="caution">
    <text evidence="14">The sequence shown here is derived from an EMBL/GenBank/DDBJ whole genome shotgun (WGS) entry which is preliminary data.</text>
</comment>
<dbReference type="Proteomes" id="UP000287649">
    <property type="component" value="Unassembled WGS sequence"/>
</dbReference>
<evidence type="ECO:0000256" key="4">
    <source>
        <dbReference type="ARBA" id="ARBA00016218"/>
    </source>
</evidence>
<comment type="pathway">
    <text evidence="1">Cofactor biosynthesis; tetrahydrofolate biosynthesis; 2-amino-4-hydroxy-6-hydroxymethyl-7,8-dihydropteridine diphosphate from 7,8-dihydroneopterin triphosphate: step 4/4.</text>
</comment>
<keyword evidence="5" id="KW-0808">Transferase</keyword>
<name>A0A432Y3D7_9GAMM</name>
<evidence type="ECO:0000256" key="8">
    <source>
        <dbReference type="ARBA" id="ARBA00022840"/>
    </source>
</evidence>
<sequence length="140" mass="15744">MTQRYLCSMGANIAPEKNFSLAKEQLKDLGRTYFSAARYTQPVAIETEHEFLNALFIIESSLPAQQLKAKFNAIEEALGRDRSDPRSSEKDRPMDIDILAEITAELTSATLDKAWLQVPSYLANLAEELKVTLHNEELIA</sequence>
<proteinExistence type="inferred from homology"/>
<evidence type="ECO:0000256" key="11">
    <source>
        <dbReference type="ARBA" id="ARBA00029766"/>
    </source>
</evidence>
<dbReference type="GO" id="GO:0046656">
    <property type="term" value="P:folic acid biosynthetic process"/>
    <property type="evidence" value="ECO:0007669"/>
    <property type="project" value="UniProtKB-KW"/>
</dbReference>
<dbReference type="UniPathway" id="UPA00077">
    <property type="reaction ID" value="UER00155"/>
</dbReference>
<evidence type="ECO:0000256" key="7">
    <source>
        <dbReference type="ARBA" id="ARBA00022777"/>
    </source>
</evidence>
<comment type="similarity">
    <text evidence="2">Belongs to the HPPK family.</text>
</comment>
<organism evidence="14 15">
    <name type="scientific">Pseudidiomarina homiensis</name>
    <dbReference type="NCBI Taxonomy" id="364198"/>
    <lineage>
        <taxon>Bacteria</taxon>
        <taxon>Pseudomonadati</taxon>
        <taxon>Pseudomonadota</taxon>
        <taxon>Gammaproteobacteria</taxon>
        <taxon>Alteromonadales</taxon>
        <taxon>Idiomarinaceae</taxon>
        <taxon>Pseudidiomarina</taxon>
    </lineage>
</organism>
<dbReference type="SUPFAM" id="SSF55083">
    <property type="entry name" value="6-hydroxymethyl-7,8-dihydropterin pyrophosphokinase, HPPK"/>
    <property type="match status" value="1"/>
</dbReference>
<evidence type="ECO:0000313" key="15">
    <source>
        <dbReference type="Proteomes" id="UP000287649"/>
    </source>
</evidence>
<dbReference type="EMBL" id="PIPX01000001">
    <property type="protein sequence ID" value="RUO55416.1"/>
    <property type="molecule type" value="Genomic_DNA"/>
</dbReference>
<feature type="domain" description="7,8-dihydro-6-hydroxymethylpterin-pyrophosphokinase" evidence="13">
    <location>
        <begin position="8"/>
        <end position="120"/>
    </location>
</feature>
<comment type="function">
    <text evidence="10">Catalyzes the transfer of pyrophosphate from adenosine triphosphate (ATP) to 6-hydroxymethyl-7,8-dihydropterin, an enzymatic step in folate biosynthesis pathway.</text>
</comment>
<protein>
    <recommendedName>
        <fullName evidence="4">2-amino-4-hydroxy-6-hydroxymethyldihydropteridine pyrophosphokinase</fullName>
        <ecNumber evidence="3">2.7.6.3</ecNumber>
    </recommendedName>
    <alternativeName>
        <fullName evidence="11">6-hydroxymethyl-7,8-dihydropterin pyrophosphokinase</fullName>
    </alternativeName>
    <alternativeName>
        <fullName evidence="12">7,8-dihydro-6-hydroxymethylpterin-pyrophosphokinase</fullName>
    </alternativeName>
</protein>
<evidence type="ECO:0000256" key="3">
    <source>
        <dbReference type="ARBA" id="ARBA00013253"/>
    </source>
</evidence>
<dbReference type="AlphaFoldDB" id="A0A432Y3D7"/>
<evidence type="ECO:0000256" key="5">
    <source>
        <dbReference type="ARBA" id="ARBA00022679"/>
    </source>
</evidence>
<keyword evidence="9" id="KW-0289">Folate biosynthesis</keyword>
<dbReference type="EC" id="2.7.6.3" evidence="3"/>
<keyword evidence="7 14" id="KW-0418">Kinase</keyword>
<keyword evidence="15" id="KW-1185">Reference proteome</keyword>
<accession>A0A432Y3D7</accession>
<dbReference type="OrthoDB" id="582926at2"/>
<evidence type="ECO:0000256" key="6">
    <source>
        <dbReference type="ARBA" id="ARBA00022741"/>
    </source>
</evidence>
<dbReference type="RefSeq" id="WP_126769777.1">
    <property type="nucleotide sequence ID" value="NZ_JANQBU010000001.1"/>
</dbReference>
<keyword evidence="8" id="KW-0067">ATP-binding</keyword>
<dbReference type="InterPro" id="IPR035907">
    <property type="entry name" value="Hppk_sf"/>
</dbReference>
<evidence type="ECO:0000313" key="14">
    <source>
        <dbReference type="EMBL" id="RUO55416.1"/>
    </source>
</evidence>
<evidence type="ECO:0000256" key="2">
    <source>
        <dbReference type="ARBA" id="ARBA00005810"/>
    </source>
</evidence>
<evidence type="ECO:0000256" key="10">
    <source>
        <dbReference type="ARBA" id="ARBA00029409"/>
    </source>
</evidence>
<evidence type="ECO:0000256" key="12">
    <source>
        <dbReference type="ARBA" id="ARBA00033413"/>
    </source>
</evidence>
<dbReference type="GO" id="GO:0005524">
    <property type="term" value="F:ATP binding"/>
    <property type="evidence" value="ECO:0007669"/>
    <property type="project" value="UniProtKB-KW"/>
</dbReference>
<dbReference type="GO" id="GO:0016301">
    <property type="term" value="F:kinase activity"/>
    <property type="evidence" value="ECO:0007669"/>
    <property type="project" value="UniProtKB-KW"/>
</dbReference>
<dbReference type="GO" id="GO:0046654">
    <property type="term" value="P:tetrahydrofolate biosynthetic process"/>
    <property type="evidence" value="ECO:0007669"/>
    <property type="project" value="UniProtKB-UniPathway"/>
</dbReference>
<reference evidence="15" key="1">
    <citation type="journal article" date="2018" name="Front. Microbiol.">
        <title>Genome-Based Analysis Reveals the Taxonomy and Diversity of the Family Idiomarinaceae.</title>
        <authorList>
            <person name="Liu Y."/>
            <person name="Lai Q."/>
            <person name="Shao Z."/>
        </authorList>
    </citation>
    <scope>NUCLEOTIDE SEQUENCE [LARGE SCALE GENOMIC DNA]</scope>
    <source>
        <strain evidence="15">PO-M2</strain>
    </source>
</reference>
<evidence type="ECO:0000256" key="1">
    <source>
        <dbReference type="ARBA" id="ARBA00005051"/>
    </source>
</evidence>